<gene>
    <name evidence="2" type="ORF">CKO40_17140</name>
</gene>
<dbReference type="InterPro" id="IPR023430">
    <property type="entry name" value="Pept_HybD-like_dom_sf"/>
</dbReference>
<dbReference type="PANTHER" id="PTHR30302">
    <property type="entry name" value="HYDROGENASE 1 MATURATION PROTEASE"/>
    <property type="match status" value="1"/>
</dbReference>
<accession>A0AAJ0U845</accession>
<keyword evidence="3" id="KW-1185">Reference proteome</keyword>
<dbReference type="SUPFAM" id="SSF53163">
    <property type="entry name" value="HybD-like"/>
    <property type="match status" value="1"/>
</dbReference>
<dbReference type="PANTHER" id="PTHR30302:SF5">
    <property type="entry name" value="SLR1876 PROTEIN"/>
    <property type="match status" value="1"/>
</dbReference>
<dbReference type="EMBL" id="NRSJ01000037">
    <property type="protein sequence ID" value="MBK1706227.1"/>
    <property type="molecule type" value="Genomic_DNA"/>
</dbReference>
<evidence type="ECO:0008006" key="4">
    <source>
        <dbReference type="Google" id="ProtNLM"/>
    </source>
</evidence>
<proteinExistence type="predicted"/>
<evidence type="ECO:0000313" key="2">
    <source>
        <dbReference type="EMBL" id="MBK1706227.1"/>
    </source>
</evidence>
<protein>
    <recommendedName>
        <fullName evidence="4">Hydrogenase maturation protease</fullName>
    </recommendedName>
</protein>
<dbReference type="GO" id="GO:0008047">
    <property type="term" value="F:enzyme activator activity"/>
    <property type="evidence" value="ECO:0007669"/>
    <property type="project" value="InterPro"/>
</dbReference>
<evidence type="ECO:0000256" key="1">
    <source>
        <dbReference type="SAM" id="MobiDB-lite"/>
    </source>
</evidence>
<feature type="region of interest" description="Disordered" evidence="1">
    <location>
        <begin position="1"/>
        <end position="82"/>
    </location>
</feature>
<dbReference type="AlphaFoldDB" id="A0AAJ0U845"/>
<sequence length="240" mass="24911">MIDAVAGLLDAQGPGHSRQRPGDAQSRGEHRSVAQPSVAQPAVERPSVKAPDGEQVGGEQAGSGYLPESTASNQQQAAAGPQAARPLRALVIGYGSPIRGDDAIGPLVADRLAAQLAADPALGDGVEVQARHILTAEIVDDLVRAERVVFIDAAADLTPGEVRCCRLAPDTATLSTMAHFHDPRELLAWCAALYQRSPQAWLVSAGGADWGYASYSLSSTAQGAVEPMIAEILVLISPSP</sequence>
<organism evidence="2 3">
    <name type="scientific">Halochromatium glycolicum</name>
    <dbReference type="NCBI Taxonomy" id="85075"/>
    <lineage>
        <taxon>Bacteria</taxon>
        <taxon>Pseudomonadati</taxon>
        <taxon>Pseudomonadota</taxon>
        <taxon>Gammaproteobacteria</taxon>
        <taxon>Chromatiales</taxon>
        <taxon>Chromatiaceae</taxon>
        <taxon>Halochromatium</taxon>
    </lineage>
</organism>
<name>A0AAJ0U845_9GAMM</name>
<reference evidence="2" key="2">
    <citation type="journal article" date="2020" name="Microorganisms">
        <title>Osmotic Adaptation and Compatible Solute Biosynthesis of Phototrophic Bacteria as Revealed from Genome Analyses.</title>
        <authorList>
            <person name="Imhoff J.F."/>
            <person name="Rahn T."/>
            <person name="Kunzel S."/>
            <person name="Keller A."/>
            <person name="Neulinger S.C."/>
        </authorList>
    </citation>
    <scope>NUCLEOTIDE SEQUENCE</scope>
    <source>
        <strain evidence="2">DSM 11080</strain>
    </source>
</reference>
<dbReference type="NCBIfam" id="TIGR00072">
    <property type="entry name" value="hydrog_prot"/>
    <property type="match status" value="1"/>
</dbReference>
<dbReference type="GO" id="GO:0004175">
    <property type="term" value="F:endopeptidase activity"/>
    <property type="evidence" value="ECO:0007669"/>
    <property type="project" value="TreeGrafter"/>
</dbReference>
<dbReference type="Gene3D" id="3.40.50.1450">
    <property type="entry name" value="HybD-like"/>
    <property type="match status" value="1"/>
</dbReference>
<dbReference type="GO" id="GO:0016485">
    <property type="term" value="P:protein processing"/>
    <property type="evidence" value="ECO:0007669"/>
    <property type="project" value="TreeGrafter"/>
</dbReference>
<dbReference type="InterPro" id="IPR000671">
    <property type="entry name" value="Peptidase_A31"/>
</dbReference>
<dbReference type="Proteomes" id="UP001296776">
    <property type="component" value="Unassembled WGS sequence"/>
</dbReference>
<reference evidence="2" key="1">
    <citation type="submission" date="2017-08" db="EMBL/GenBank/DDBJ databases">
        <authorList>
            <person name="Imhoff J.F."/>
            <person name="Rahn T."/>
            <person name="Kuenzel S."/>
            <person name="Neulinger S.C."/>
        </authorList>
    </citation>
    <scope>NUCLEOTIDE SEQUENCE</scope>
    <source>
        <strain evidence="2">DSM 11080</strain>
    </source>
</reference>
<evidence type="ECO:0000313" key="3">
    <source>
        <dbReference type="Proteomes" id="UP001296776"/>
    </source>
</evidence>
<comment type="caution">
    <text evidence="2">The sequence shown here is derived from an EMBL/GenBank/DDBJ whole genome shotgun (WGS) entry which is preliminary data.</text>
</comment>